<dbReference type="InterPro" id="IPR016161">
    <property type="entry name" value="Ald_DH/histidinol_DH"/>
</dbReference>
<evidence type="ECO:0000313" key="6">
    <source>
        <dbReference type="Proteomes" id="UP000541033"/>
    </source>
</evidence>
<evidence type="ECO:0000259" key="4">
    <source>
        <dbReference type="Pfam" id="PF00171"/>
    </source>
</evidence>
<dbReference type="InterPro" id="IPR016162">
    <property type="entry name" value="Ald_DH_N"/>
</dbReference>
<evidence type="ECO:0000256" key="1">
    <source>
        <dbReference type="ARBA" id="ARBA00009986"/>
    </source>
</evidence>
<dbReference type="GO" id="GO:0004777">
    <property type="term" value="F:succinate-semialdehyde dehydrogenase (NAD+) activity"/>
    <property type="evidence" value="ECO:0007669"/>
    <property type="project" value="TreeGrafter"/>
</dbReference>
<dbReference type="Pfam" id="PF00171">
    <property type="entry name" value="Aldedh"/>
    <property type="match status" value="1"/>
</dbReference>
<dbReference type="GO" id="GO:0004030">
    <property type="term" value="F:aldehyde dehydrogenase [NAD(P)+] activity"/>
    <property type="evidence" value="ECO:0007669"/>
    <property type="project" value="InterPro"/>
</dbReference>
<comment type="similarity">
    <text evidence="1">Belongs to the aldehyde dehydrogenase family.</text>
</comment>
<keyword evidence="6" id="KW-1185">Reference proteome</keyword>
<dbReference type="PANTHER" id="PTHR43217:SF2">
    <property type="entry name" value="SUCCINATE-SEMIALDEHYDE DEHYDROGENASE [NADP(+)]"/>
    <property type="match status" value="1"/>
</dbReference>
<dbReference type="EC" id="1.2.1.16" evidence="5"/>
<organism evidence="5 6">
    <name type="scientific">Lysinibacter cavernae</name>
    <dbReference type="NCBI Taxonomy" id="1640652"/>
    <lineage>
        <taxon>Bacteria</taxon>
        <taxon>Bacillati</taxon>
        <taxon>Actinomycetota</taxon>
        <taxon>Actinomycetes</taxon>
        <taxon>Micrococcales</taxon>
        <taxon>Microbacteriaceae</taxon>
        <taxon>Lysinibacter</taxon>
    </lineage>
</organism>
<dbReference type="Proteomes" id="UP000541033">
    <property type="component" value="Unassembled WGS sequence"/>
</dbReference>
<proteinExistence type="inferred from homology"/>
<keyword evidence="2" id="KW-0521">NADP</keyword>
<sequence length="460" mass="48164">MYQVQNPATGELLRSYDQATDEQVAAALDSVAGAAPVWADTPIAERAAVLSKTADRFREQREELASIITVEMGKLRDEALFEVDLSADIFQYYADNAASLLADEEVAGRGPAAVITKRPLGALLGIMPWNYPYYQIARFAAPNLLLGNTILLKPAPGCPDSAHALQDALVAAGIPSGAYETIFASNDQIATVIADPRIHGISLTGSERAGEAVGSLAGAALKKHVLELGGSDAFIVLDSMDGGGPSLDEVIEQAVLGRMENTGQACDSPKRFIVAAEAYDRFVDGVTEYFAGLKAGDPAHPDTTLAPLSSKQAVTGLLAQIEDAVNKGAKLRTGGKAIEGEGSYLEATVLTDVQPGMRAYSEELFGPVAVIYKVESDDEAVSLANSSPYGLGSAVFASDEARALAVANRLEVGMVGVNVPADTAPDLPFGGVKRSGVGRELGTLGVEEFVNKKLVRTPAN</sequence>
<feature type="domain" description="Aldehyde dehydrogenase" evidence="4">
    <location>
        <begin position="2"/>
        <end position="455"/>
    </location>
</feature>
<gene>
    <name evidence="5" type="ORF">FHX76_001991</name>
</gene>
<dbReference type="Gene3D" id="3.40.605.10">
    <property type="entry name" value="Aldehyde Dehydrogenase, Chain A, domain 1"/>
    <property type="match status" value="1"/>
</dbReference>
<dbReference type="InterPro" id="IPR016163">
    <property type="entry name" value="Ald_DH_C"/>
</dbReference>
<evidence type="ECO:0000256" key="3">
    <source>
        <dbReference type="ARBA" id="ARBA00023002"/>
    </source>
</evidence>
<reference evidence="5 6" key="1">
    <citation type="submission" date="2020-02" db="EMBL/GenBank/DDBJ databases">
        <title>Sequencing the genomes of 1000 actinobacteria strains.</title>
        <authorList>
            <person name="Klenk H.-P."/>
        </authorList>
    </citation>
    <scope>NUCLEOTIDE SEQUENCE [LARGE SCALE GENOMIC DNA]</scope>
    <source>
        <strain evidence="5 6">DSM 27960</strain>
    </source>
</reference>
<keyword evidence="3 5" id="KW-0560">Oxidoreductase</keyword>
<dbReference type="PANTHER" id="PTHR43217">
    <property type="entry name" value="SUCCINATE SEMIALDEHYDE DEHYDROGENASE [NAD(P)+] SAD"/>
    <property type="match status" value="1"/>
</dbReference>
<dbReference type="InterPro" id="IPR044148">
    <property type="entry name" value="ALDH_GabD1-like"/>
</dbReference>
<dbReference type="InterPro" id="IPR047110">
    <property type="entry name" value="GABD/Sad-like"/>
</dbReference>
<dbReference type="SUPFAM" id="SSF53720">
    <property type="entry name" value="ALDH-like"/>
    <property type="match status" value="1"/>
</dbReference>
<dbReference type="EMBL" id="JAAMOX010000002">
    <property type="protein sequence ID" value="NIH54095.1"/>
    <property type="molecule type" value="Genomic_DNA"/>
</dbReference>
<dbReference type="EC" id="1.2.1.79" evidence="5"/>
<dbReference type="FunFam" id="3.40.605.10:FF:000012">
    <property type="entry name" value="NAD-dependent succinate-semialdehyde dehydrogenase"/>
    <property type="match status" value="1"/>
</dbReference>
<evidence type="ECO:0000256" key="2">
    <source>
        <dbReference type="ARBA" id="ARBA00022857"/>
    </source>
</evidence>
<dbReference type="InterPro" id="IPR015590">
    <property type="entry name" value="Aldehyde_DH_dom"/>
</dbReference>
<dbReference type="AlphaFoldDB" id="A0A7X5R2B9"/>
<dbReference type="GO" id="GO:0036243">
    <property type="term" value="F:succinate-semialdehyde dehydrogenase (NADP+) activity"/>
    <property type="evidence" value="ECO:0007669"/>
    <property type="project" value="UniProtKB-EC"/>
</dbReference>
<dbReference type="Gene3D" id="3.40.309.10">
    <property type="entry name" value="Aldehyde Dehydrogenase, Chain A, domain 2"/>
    <property type="match status" value="1"/>
</dbReference>
<accession>A0A7X5R2B9</accession>
<name>A0A7X5R2B9_9MICO</name>
<dbReference type="GO" id="GO:0102810">
    <property type="term" value="F:glutarate-semialdehyde dehydrogenase (NADP+) activity"/>
    <property type="evidence" value="ECO:0007669"/>
    <property type="project" value="UniProtKB-EC"/>
</dbReference>
<dbReference type="EC" id="1.2.1.20" evidence="5"/>
<dbReference type="CDD" id="cd07100">
    <property type="entry name" value="ALDH_SSADH1_GabD1"/>
    <property type="match status" value="1"/>
</dbReference>
<comment type="caution">
    <text evidence="5">The sequence shown here is derived from an EMBL/GenBank/DDBJ whole genome shotgun (WGS) entry which is preliminary data.</text>
</comment>
<protein>
    <submittedName>
        <fullName evidence="5">Succinate-semialdehyde dehydrogenase/glutarate-semialdehyde dehydrogenase</fullName>
        <ecNumber evidence="5">1.2.1.16</ecNumber>
        <ecNumber evidence="5">1.2.1.20</ecNumber>
        <ecNumber evidence="5">1.2.1.79</ecNumber>
    </submittedName>
</protein>
<dbReference type="RefSeq" id="WP_167150514.1">
    <property type="nucleotide sequence ID" value="NZ_JAAMOX010000002.1"/>
</dbReference>
<evidence type="ECO:0000313" key="5">
    <source>
        <dbReference type="EMBL" id="NIH54095.1"/>
    </source>
</evidence>